<reference evidence="2 3" key="1">
    <citation type="submission" date="2023-09" db="EMBL/GenBank/DDBJ databases">
        <title>Nesidiocoris tenuis whole genome shotgun sequence.</title>
        <authorList>
            <person name="Shibata T."/>
            <person name="Shimoda M."/>
            <person name="Kobayashi T."/>
            <person name="Uehara T."/>
        </authorList>
    </citation>
    <scope>NUCLEOTIDE SEQUENCE [LARGE SCALE GENOMIC DNA]</scope>
    <source>
        <strain evidence="2 3">Japan</strain>
    </source>
</reference>
<dbReference type="EMBL" id="AP028911">
    <property type="protein sequence ID" value="BES91881.1"/>
    <property type="molecule type" value="Genomic_DNA"/>
</dbReference>
<organism evidence="2 3">
    <name type="scientific">Nesidiocoris tenuis</name>
    <dbReference type="NCBI Taxonomy" id="355587"/>
    <lineage>
        <taxon>Eukaryota</taxon>
        <taxon>Metazoa</taxon>
        <taxon>Ecdysozoa</taxon>
        <taxon>Arthropoda</taxon>
        <taxon>Hexapoda</taxon>
        <taxon>Insecta</taxon>
        <taxon>Pterygota</taxon>
        <taxon>Neoptera</taxon>
        <taxon>Paraneoptera</taxon>
        <taxon>Hemiptera</taxon>
        <taxon>Heteroptera</taxon>
        <taxon>Panheteroptera</taxon>
        <taxon>Cimicomorpha</taxon>
        <taxon>Miridae</taxon>
        <taxon>Dicyphina</taxon>
        <taxon>Nesidiocoris</taxon>
    </lineage>
</organism>
<feature type="signal peptide" evidence="1">
    <location>
        <begin position="1"/>
        <end position="19"/>
    </location>
</feature>
<dbReference type="Proteomes" id="UP001307889">
    <property type="component" value="Chromosome 3"/>
</dbReference>
<proteinExistence type="predicted"/>
<evidence type="ECO:0000313" key="2">
    <source>
        <dbReference type="EMBL" id="BES91881.1"/>
    </source>
</evidence>
<protein>
    <submittedName>
        <fullName evidence="2">Uncharacterized protein</fullName>
    </submittedName>
</protein>
<name>A0ABN7AHZ6_9HEMI</name>
<dbReference type="InterPro" id="IPR038602">
    <property type="entry name" value="Mite_allergen_7_sf"/>
</dbReference>
<dbReference type="Gene3D" id="3.15.10.50">
    <property type="match status" value="1"/>
</dbReference>
<evidence type="ECO:0000256" key="1">
    <source>
        <dbReference type="SAM" id="SignalP"/>
    </source>
</evidence>
<gene>
    <name evidence="2" type="ORF">NTJ_04692</name>
</gene>
<keyword evidence="1" id="KW-0732">Signal</keyword>
<accession>A0ABN7AHZ6</accession>
<keyword evidence="3" id="KW-1185">Reference proteome</keyword>
<sequence length="213" mass="24582">MSLFSISLLVLFHIGISSAADCVVWNDKTDELVAFSNQQTLEKPTIRLHDHAARLPIFLWLHVDVKTTEGTLGNRNTLSRRLDAIKCDDSKNNNLTLSSIFEYKDLELDLGKVEAKFLFFIETVAKIHLRIDGNSFRVSISKKDNTVCSLNWLDVQELQDYDVHVESNNWWNGWFMSPLLSHGITHYNKEFLMNVITEQIEELFQPFVDAFCN</sequence>
<evidence type="ECO:0000313" key="3">
    <source>
        <dbReference type="Proteomes" id="UP001307889"/>
    </source>
</evidence>
<feature type="chain" id="PRO_5045903005" evidence="1">
    <location>
        <begin position="20"/>
        <end position="213"/>
    </location>
</feature>